<comment type="caution">
    <text evidence="2">The sequence shown here is derived from an EMBL/GenBank/DDBJ whole genome shotgun (WGS) entry which is preliminary data.</text>
</comment>
<protein>
    <submittedName>
        <fullName evidence="2">Uncharacterized protein</fullName>
    </submittedName>
</protein>
<organism evidence="2 3">
    <name type="scientific">Pontibacter saemangeumensis</name>
    <dbReference type="NCBI Taxonomy" id="1084525"/>
    <lineage>
        <taxon>Bacteria</taxon>
        <taxon>Pseudomonadati</taxon>
        <taxon>Bacteroidota</taxon>
        <taxon>Cytophagia</taxon>
        <taxon>Cytophagales</taxon>
        <taxon>Hymenobacteraceae</taxon>
        <taxon>Pontibacter</taxon>
    </lineage>
</organism>
<reference evidence="3" key="1">
    <citation type="journal article" date="2019" name="Int. J. Syst. Evol. Microbiol.">
        <title>The Global Catalogue of Microorganisms (GCM) 10K type strain sequencing project: providing services to taxonomists for standard genome sequencing and annotation.</title>
        <authorList>
            <consortium name="The Broad Institute Genomics Platform"/>
            <consortium name="The Broad Institute Genome Sequencing Center for Infectious Disease"/>
            <person name="Wu L."/>
            <person name="Ma J."/>
        </authorList>
    </citation>
    <scope>NUCLEOTIDE SEQUENCE [LARGE SCALE GENOMIC DNA]</scope>
    <source>
        <strain evidence="3">JCM 17926</strain>
    </source>
</reference>
<evidence type="ECO:0000256" key="1">
    <source>
        <dbReference type="SAM" id="MobiDB-lite"/>
    </source>
</evidence>
<gene>
    <name evidence="2" type="ORF">GCM10023188_32130</name>
</gene>
<dbReference type="EMBL" id="BAABHC010000016">
    <property type="protein sequence ID" value="GAA4437670.1"/>
    <property type="molecule type" value="Genomic_DNA"/>
</dbReference>
<sequence length="65" mass="6917">MPSGFGETHAPKHGRKLKSTSSIEASAKYSVAVGWEVLPDPSEDIGDAASYLSFFGFLTDAAHVF</sequence>
<evidence type="ECO:0000313" key="3">
    <source>
        <dbReference type="Proteomes" id="UP001500552"/>
    </source>
</evidence>
<dbReference type="Proteomes" id="UP001500552">
    <property type="component" value="Unassembled WGS sequence"/>
</dbReference>
<feature type="region of interest" description="Disordered" evidence="1">
    <location>
        <begin position="1"/>
        <end position="21"/>
    </location>
</feature>
<evidence type="ECO:0000313" key="2">
    <source>
        <dbReference type="EMBL" id="GAA4437670.1"/>
    </source>
</evidence>
<proteinExistence type="predicted"/>
<name>A0ABP8LY92_9BACT</name>
<keyword evidence="3" id="KW-1185">Reference proteome</keyword>
<accession>A0ABP8LY92</accession>